<evidence type="ECO:0000256" key="2">
    <source>
        <dbReference type="ARBA" id="ARBA00023002"/>
    </source>
</evidence>
<gene>
    <name evidence="3" type="ORF">GJR95_34310</name>
</gene>
<name>A0A6P1W6W3_9BACT</name>
<dbReference type="SUPFAM" id="SSF51735">
    <property type="entry name" value="NAD(P)-binding Rossmann-fold domains"/>
    <property type="match status" value="1"/>
</dbReference>
<sequence length="227" mass="24645">MKTILITGAAGNLGKAVVEHLHQQGYQVLATFSTDRDIKLYDHLPNVRSYVVNVLDEASVDAFMTSTADFDLRAVVLLVGGFAMGTIQETDSRLLEKMIDLNFMSAFNIIKPLMSRFEQQGGGQFILIGARPTLNPAEGKGMVAYALSKALVFELAKLINAAGKLHHTTATVVVPSTVDTPANRAAMPDADSAYWVPAEKIADLIAFLVSDTGRMTRETVVKIYNRA</sequence>
<reference evidence="3 4" key="1">
    <citation type="submission" date="2019-11" db="EMBL/GenBank/DDBJ databases">
        <title>Spirosoma endbachense sp. nov., isolated from a natural salt meadow.</title>
        <authorList>
            <person name="Rojas J."/>
            <person name="Ambika Manirajan B."/>
            <person name="Ratering S."/>
            <person name="Suarez C."/>
            <person name="Geissler-Plaum R."/>
            <person name="Schnell S."/>
        </authorList>
    </citation>
    <scope>NUCLEOTIDE SEQUENCE [LARGE SCALE GENOMIC DNA]</scope>
    <source>
        <strain evidence="3 4">I-24</strain>
    </source>
</reference>
<dbReference type="Gene3D" id="3.40.50.720">
    <property type="entry name" value="NAD(P)-binding Rossmann-like Domain"/>
    <property type="match status" value="1"/>
</dbReference>
<dbReference type="InterPro" id="IPR036291">
    <property type="entry name" value="NAD(P)-bd_dom_sf"/>
</dbReference>
<evidence type="ECO:0000313" key="3">
    <source>
        <dbReference type="EMBL" id="QHV99777.1"/>
    </source>
</evidence>
<dbReference type="Proteomes" id="UP000464577">
    <property type="component" value="Chromosome"/>
</dbReference>
<comment type="similarity">
    <text evidence="1">Belongs to the short-chain dehydrogenases/reductases (SDR) family.</text>
</comment>
<dbReference type="PRINTS" id="PR00081">
    <property type="entry name" value="GDHRDH"/>
</dbReference>
<dbReference type="GO" id="GO:0016491">
    <property type="term" value="F:oxidoreductase activity"/>
    <property type="evidence" value="ECO:0007669"/>
    <property type="project" value="UniProtKB-KW"/>
</dbReference>
<dbReference type="RefSeq" id="WP_162390169.1">
    <property type="nucleotide sequence ID" value="NZ_CP045997.1"/>
</dbReference>
<proteinExistence type="inferred from homology"/>
<dbReference type="KEGG" id="senf:GJR95_34310"/>
<dbReference type="PANTHER" id="PTHR43669">
    <property type="entry name" value="5-KETO-D-GLUCONATE 5-REDUCTASE"/>
    <property type="match status" value="1"/>
</dbReference>
<dbReference type="InterPro" id="IPR002347">
    <property type="entry name" value="SDR_fam"/>
</dbReference>
<protein>
    <submittedName>
        <fullName evidence="3">SDR family NAD(P)-dependent oxidoreductase</fullName>
    </submittedName>
</protein>
<evidence type="ECO:0000313" key="4">
    <source>
        <dbReference type="Proteomes" id="UP000464577"/>
    </source>
</evidence>
<dbReference type="Pfam" id="PF00106">
    <property type="entry name" value="adh_short"/>
    <property type="match status" value="1"/>
</dbReference>
<dbReference type="EMBL" id="CP045997">
    <property type="protein sequence ID" value="QHV99777.1"/>
    <property type="molecule type" value="Genomic_DNA"/>
</dbReference>
<dbReference type="PANTHER" id="PTHR43669:SF3">
    <property type="entry name" value="ALCOHOL DEHYDROGENASE, PUTATIVE (AFU_ORTHOLOGUE AFUA_3G03445)-RELATED"/>
    <property type="match status" value="1"/>
</dbReference>
<keyword evidence="4" id="KW-1185">Reference proteome</keyword>
<organism evidence="3 4">
    <name type="scientific">Spirosoma endbachense</name>
    <dbReference type="NCBI Taxonomy" id="2666025"/>
    <lineage>
        <taxon>Bacteria</taxon>
        <taxon>Pseudomonadati</taxon>
        <taxon>Bacteroidota</taxon>
        <taxon>Cytophagia</taxon>
        <taxon>Cytophagales</taxon>
        <taxon>Cytophagaceae</taxon>
        <taxon>Spirosoma</taxon>
    </lineage>
</organism>
<dbReference type="AlphaFoldDB" id="A0A6P1W6W3"/>
<keyword evidence="2" id="KW-0560">Oxidoreductase</keyword>
<evidence type="ECO:0000256" key="1">
    <source>
        <dbReference type="ARBA" id="ARBA00006484"/>
    </source>
</evidence>
<accession>A0A6P1W6W3</accession>